<keyword evidence="7" id="KW-1185">Reference proteome</keyword>
<keyword evidence="3 6" id="KW-0067">ATP-binding</keyword>
<dbReference type="PROSITE" id="PS00211">
    <property type="entry name" value="ABC_TRANSPORTER_1"/>
    <property type="match status" value="1"/>
</dbReference>
<dbReference type="GO" id="GO:0005524">
    <property type="term" value="F:ATP binding"/>
    <property type="evidence" value="ECO:0007669"/>
    <property type="project" value="UniProtKB-KW"/>
</dbReference>
<dbReference type="PANTHER" id="PTHR42794">
    <property type="entry name" value="HEMIN IMPORT ATP-BINDING PROTEIN HMUV"/>
    <property type="match status" value="1"/>
</dbReference>
<dbReference type="PROSITE" id="PS50893">
    <property type="entry name" value="ABC_TRANSPORTER_2"/>
    <property type="match status" value="1"/>
</dbReference>
<dbReference type="InterPro" id="IPR017871">
    <property type="entry name" value="ABC_transporter-like_CS"/>
</dbReference>
<keyword evidence="4" id="KW-1278">Translocase</keyword>
<dbReference type="RefSeq" id="WP_377388951.1">
    <property type="nucleotide sequence ID" value="NZ_JBHSAN010000014.1"/>
</dbReference>
<evidence type="ECO:0000313" key="7">
    <source>
        <dbReference type="Proteomes" id="UP001597478"/>
    </source>
</evidence>
<dbReference type="InterPro" id="IPR003593">
    <property type="entry name" value="AAA+_ATPase"/>
</dbReference>
<dbReference type="SMART" id="SM00382">
    <property type="entry name" value="AAA"/>
    <property type="match status" value="1"/>
</dbReference>
<protein>
    <submittedName>
        <fullName evidence="6">Zinc ABC transporter ATP-binding protein AztA</fullName>
    </submittedName>
</protein>
<evidence type="ECO:0000256" key="1">
    <source>
        <dbReference type="ARBA" id="ARBA00022448"/>
    </source>
</evidence>
<dbReference type="Gene3D" id="3.40.50.300">
    <property type="entry name" value="P-loop containing nucleotide triphosphate hydrolases"/>
    <property type="match status" value="1"/>
</dbReference>
<evidence type="ECO:0000256" key="4">
    <source>
        <dbReference type="ARBA" id="ARBA00022967"/>
    </source>
</evidence>
<dbReference type="PANTHER" id="PTHR42794:SF1">
    <property type="entry name" value="HEMIN IMPORT ATP-BINDING PROTEIN HMUV"/>
    <property type="match status" value="1"/>
</dbReference>
<dbReference type="InterPro" id="IPR003439">
    <property type="entry name" value="ABC_transporter-like_ATP-bd"/>
</dbReference>
<dbReference type="NCBIfam" id="NF040873">
    <property type="entry name" value="AztA"/>
    <property type="match status" value="1"/>
</dbReference>
<evidence type="ECO:0000256" key="3">
    <source>
        <dbReference type="ARBA" id="ARBA00022840"/>
    </source>
</evidence>
<evidence type="ECO:0000259" key="5">
    <source>
        <dbReference type="PROSITE" id="PS50893"/>
    </source>
</evidence>
<dbReference type="SUPFAM" id="SSF52540">
    <property type="entry name" value="P-loop containing nucleoside triphosphate hydrolases"/>
    <property type="match status" value="1"/>
</dbReference>
<dbReference type="Pfam" id="PF00005">
    <property type="entry name" value="ABC_tran"/>
    <property type="match status" value="1"/>
</dbReference>
<evidence type="ECO:0000256" key="2">
    <source>
        <dbReference type="ARBA" id="ARBA00022741"/>
    </source>
</evidence>
<name>A0ABW5W6J1_9PSEU</name>
<dbReference type="Proteomes" id="UP001597478">
    <property type="component" value="Unassembled WGS sequence"/>
</dbReference>
<dbReference type="InterPro" id="IPR047748">
    <property type="entry name" value="AztA-like"/>
</dbReference>
<reference evidence="7" key="1">
    <citation type="journal article" date="2019" name="Int. J. Syst. Evol. Microbiol.">
        <title>The Global Catalogue of Microorganisms (GCM) 10K type strain sequencing project: providing services to taxonomists for standard genome sequencing and annotation.</title>
        <authorList>
            <consortium name="The Broad Institute Genomics Platform"/>
            <consortium name="The Broad Institute Genome Sequencing Center for Infectious Disease"/>
            <person name="Wu L."/>
            <person name="Ma J."/>
        </authorList>
    </citation>
    <scope>NUCLEOTIDE SEQUENCE [LARGE SCALE GENOMIC DNA]</scope>
    <source>
        <strain evidence="7">IBRC-M 10906</strain>
    </source>
</reference>
<keyword evidence="2" id="KW-0547">Nucleotide-binding</keyword>
<evidence type="ECO:0000313" key="6">
    <source>
        <dbReference type="EMBL" id="MFD2798831.1"/>
    </source>
</evidence>
<sequence length="245" mass="25775">MTRCDRAGGVTVHGLSAGYSGRVVLHRITARLPRAAVTAIVGPNGSGKSTLLGSVAGVVRPTAGSVRLPDGMRPALVVQRSAVSDRLPITVLETVRMGRWAHRRLWRRLSEQDHEIVAECLHLLGISELAKRRLGTLSGGQRQRVLVAQGLAQRSDILLLDEPTTGLDGPARDIIAGALTDTAARGAAVVHVTHDLADAARADHCLLLSGGRLLAEGAPAEVLTDDAVEAAWGLRRKPAQAPPTA</sequence>
<comment type="caution">
    <text evidence="6">The sequence shown here is derived from an EMBL/GenBank/DDBJ whole genome shotgun (WGS) entry which is preliminary data.</text>
</comment>
<dbReference type="EMBL" id="JBHUOF010000005">
    <property type="protein sequence ID" value="MFD2798831.1"/>
    <property type="molecule type" value="Genomic_DNA"/>
</dbReference>
<proteinExistence type="predicted"/>
<accession>A0ABW5W6J1</accession>
<feature type="domain" description="ABC transporter" evidence="5">
    <location>
        <begin position="10"/>
        <end position="235"/>
    </location>
</feature>
<gene>
    <name evidence="6" type="primary">aztA</name>
    <name evidence="6" type="ORF">ACFS2C_05440</name>
</gene>
<organism evidence="6 7">
    <name type="scientific">Prauserella oleivorans</name>
    <dbReference type="NCBI Taxonomy" id="1478153"/>
    <lineage>
        <taxon>Bacteria</taxon>
        <taxon>Bacillati</taxon>
        <taxon>Actinomycetota</taxon>
        <taxon>Actinomycetes</taxon>
        <taxon>Pseudonocardiales</taxon>
        <taxon>Pseudonocardiaceae</taxon>
        <taxon>Prauserella</taxon>
    </lineage>
</organism>
<keyword evidence="1" id="KW-0813">Transport</keyword>
<dbReference type="InterPro" id="IPR027417">
    <property type="entry name" value="P-loop_NTPase"/>
</dbReference>